<evidence type="ECO:0000256" key="3">
    <source>
        <dbReference type="ARBA" id="ARBA00023173"/>
    </source>
</evidence>
<evidence type="ECO:0000256" key="2">
    <source>
        <dbReference type="ARBA" id="ARBA00023065"/>
    </source>
</evidence>
<comment type="caution">
    <text evidence="8">The sequence shown here is derived from an EMBL/GenBank/DDBJ whole genome shotgun (WGS) entry which is preliminary data.</text>
</comment>
<dbReference type="SUPFAM" id="SSF54631">
    <property type="entry name" value="CBS-domain pair"/>
    <property type="match status" value="1"/>
</dbReference>
<dbReference type="Pfam" id="PF00571">
    <property type="entry name" value="CBS"/>
    <property type="match status" value="1"/>
</dbReference>
<organism evidence="8 9">
    <name type="scientific">Cirrhinus molitorella</name>
    <name type="common">mud carp</name>
    <dbReference type="NCBI Taxonomy" id="172907"/>
    <lineage>
        <taxon>Eukaryota</taxon>
        <taxon>Metazoa</taxon>
        <taxon>Chordata</taxon>
        <taxon>Craniata</taxon>
        <taxon>Vertebrata</taxon>
        <taxon>Euteleostomi</taxon>
        <taxon>Actinopterygii</taxon>
        <taxon>Neopterygii</taxon>
        <taxon>Teleostei</taxon>
        <taxon>Ostariophysi</taxon>
        <taxon>Cypriniformes</taxon>
        <taxon>Cyprinidae</taxon>
        <taxon>Labeoninae</taxon>
        <taxon>Labeonini</taxon>
        <taxon>Cirrhinus</taxon>
    </lineage>
</organism>
<evidence type="ECO:0000256" key="6">
    <source>
        <dbReference type="SAM" id="MobiDB-lite"/>
    </source>
</evidence>
<evidence type="ECO:0000259" key="7">
    <source>
        <dbReference type="PROSITE" id="PS51371"/>
    </source>
</evidence>
<name>A0ABR3M5C6_9TELE</name>
<accession>A0ABR3M5C6</accession>
<dbReference type="PROSITE" id="PS51371">
    <property type="entry name" value="CBS"/>
    <property type="match status" value="1"/>
</dbReference>
<evidence type="ECO:0000256" key="1">
    <source>
        <dbReference type="ARBA" id="ARBA00022448"/>
    </source>
</evidence>
<dbReference type="PANTHER" id="PTHR45720">
    <property type="entry name" value="CHLORIDE CHANNEL PROTEIN 2"/>
    <property type="match status" value="1"/>
</dbReference>
<proteinExistence type="predicted"/>
<feature type="domain" description="CBS" evidence="7">
    <location>
        <begin position="1"/>
        <end position="63"/>
    </location>
</feature>
<dbReference type="Proteomes" id="UP001558613">
    <property type="component" value="Unassembled WGS sequence"/>
</dbReference>
<sequence length="258" mass="29333">MKKEIHYITPNSTYRDVIKILRSGKLKTLPLVKSAESMLLLGSVDRTQLLALLMCRSQHLREENAPTTTPRYKVHFQTSTEESASASAHLDSSKPLKSALKKPSEDKEEITSVYDSGLNFKKFFCSRPDIEAMEYDPDEEDDTIFQEVDEWEEQQLDEQVDLNVCKIDPAPFQLVEHTSLHKTHTMFSVLNLDYAYVTSVGRLVGVVSLKELRKAIESSIPADGVRLRRVLSTFRDRGVRGARADTVDLHKILDHQIS</sequence>
<keyword evidence="2" id="KW-0406">Ion transport</keyword>
<keyword evidence="9" id="KW-1185">Reference proteome</keyword>
<dbReference type="EMBL" id="JAYMGO010000015">
    <property type="protein sequence ID" value="KAL1260333.1"/>
    <property type="molecule type" value="Genomic_DNA"/>
</dbReference>
<dbReference type="InterPro" id="IPR050970">
    <property type="entry name" value="Cl_channel_volt-gated"/>
</dbReference>
<reference evidence="8 9" key="1">
    <citation type="submission" date="2023-09" db="EMBL/GenBank/DDBJ databases">
        <authorList>
            <person name="Wang M."/>
        </authorList>
    </citation>
    <scope>NUCLEOTIDE SEQUENCE [LARGE SCALE GENOMIC DNA]</scope>
    <source>
        <strain evidence="8">GT-2023</strain>
        <tissue evidence="8">Liver</tissue>
    </source>
</reference>
<keyword evidence="3" id="KW-0407">Ion channel</keyword>
<keyword evidence="5" id="KW-0129">CBS domain</keyword>
<evidence type="ECO:0000313" key="9">
    <source>
        <dbReference type="Proteomes" id="UP001558613"/>
    </source>
</evidence>
<feature type="region of interest" description="Disordered" evidence="6">
    <location>
        <begin position="83"/>
        <end position="103"/>
    </location>
</feature>
<dbReference type="Gene3D" id="3.10.580.10">
    <property type="entry name" value="CBS-domain"/>
    <property type="match status" value="2"/>
</dbReference>
<feature type="compositionally biased region" description="Low complexity" evidence="6">
    <location>
        <begin position="83"/>
        <end position="98"/>
    </location>
</feature>
<evidence type="ECO:0000256" key="4">
    <source>
        <dbReference type="ARBA" id="ARBA00023214"/>
    </source>
</evidence>
<dbReference type="InterPro" id="IPR000644">
    <property type="entry name" value="CBS_dom"/>
</dbReference>
<gene>
    <name evidence="8" type="ORF">QQF64_008160</name>
</gene>
<dbReference type="InterPro" id="IPR046342">
    <property type="entry name" value="CBS_dom_sf"/>
</dbReference>
<evidence type="ECO:0000313" key="8">
    <source>
        <dbReference type="EMBL" id="KAL1260333.1"/>
    </source>
</evidence>
<keyword evidence="4" id="KW-0868">Chloride</keyword>
<keyword evidence="3" id="KW-0869">Chloride channel</keyword>
<protein>
    <recommendedName>
        <fullName evidence="7">CBS domain-containing protein</fullName>
    </recommendedName>
</protein>
<dbReference type="PANTHER" id="PTHR45720:SF6">
    <property type="entry name" value="CHLORIDE CHANNEL PROTEIN 2"/>
    <property type="match status" value="1"/>
</dbReference>
<keyword evidence="1" id="KW-0813">Transport</keyword>
<evidence type="ECO:0000256" key="5">
    <source>
        <dbReference type="PROSITE-ProRule" id="PRU00703"/>
    </source>
</evidence>